<accession>A0A915Q0E6</accession>
<feature type="domain" description="Tyrosine-protein phosphatase" evidence="1">
    <location>
        <begin position="57"/>
        <end position="309"/>
    </location>
</feature>
<dbReference type="AlphaFoldDB" id="A0A915Q0E6"/>
<dbReference type="WBParaSite" id="sdigi.contig414.g8164.t1">
    <property type="protein sequence ID" value="sdigi.contig414.g8164.t1"/>
    <property type="gene ID" value="sdigi.contig414.g8164"/>
</dbReference>
<evidence type="ECO:0000313" key="4">
    <source>
        <dbReference type="WBParaSite" id="sdigi.contig414.g8164.t1"/>
    </source>
</evidence>
<feature type="domain" description="Tyrosine specific protein phosphatases" evidence="2">
    <location>
        <begin position="222"/>
        <end position="300"/>
    </location>
</feature>
<name>A0A915Q0E6_9BILA</name>
<dbReference type="Proteomes" id="UP000887581">
    <property type="component" value="Unplaced"/>
</dbReference>
<dbReference type="GO" id="GO:0004725">
    <property type="term" value="F:protein tyrosine phosphatase activity"/>
    <property type="evidence" value="ECO:0007669"/>
    <property type="project" value="InterPro"/>
</dbReference>
<dbReference type="SMART" id="SM00404">
    <property type="entry name" value="PTPc_motif"/>
    <property type="match status" value="1"/>
</dbReference>
<dbReference type="PROSITE" id="PS00383">
    <property type="entry name" value="TYR_PHOSPHATASE_1"/>
    <property type="match status" value="1"/>
</dbReference>
<evidence type="ECO:0000259" key="1">
    <source>
        <dbReference type="PROSITE" id="PS50055"/>
    </source>
</evidence>
<sequence>MEEEANSFNSKTQATLIDEFATTKEMENLKKDLKSAPAHEQVTKWVDSLLDKGVAGLEMELEKLNNAVEKIGTVAFDANAEHNIDKEVICQDKHRVLLKDGANNYIHANYINTPNFNKHFICTQRPMITTTESFYKMIMQEQAEYIVMLGSITESTEKKCPLYFPQTVSDRPMKFGHITVKCIATENMKNENNVTGRMLEISRTGKKQHMVMHYHWKNWPERGFPEPTLTVFSLMCAVRNSKKPIVVHCSDGVGRSGVFVAVEYILEKLLRGESCSSGIDVVREIRTQRAMAVRTVSQYILLNRLLLRIFQEFDLVDMSQHLLEFIDDYDTYVRKHKVIIIF</sequence>
<proteinExistence type="predicted"/>
<dbReference type="SUPFAM" id="SSF52799">
    <property type="entry name" value="(Phosphotyrosine protein) phosphatases II"/>
    <property type="match status" value="1"/>
</dbReference>
<dbReference type="InterPro" id="IPR003595">
    <property type="entry name" value="Tyr_Pase_cat"/>
</dbReference>
<dbReference type="InterPro" id="IPR029021">
    <property type="entry name" value="Prot-tyrosine_phosphatase-like"/>
</dbReference>
<keyword evidence="3" id="KW-1185">Reference proteome</keyword>
<evidence type="ECO:0000313" key="3">
    <source>
        <dbReference type="Proteomes" id="UP000887581"/>
    </source>
</evidence>
<dbReference type="PANTHER" id="PTHR46163:SF5">
    <property type="entry name" value="TYROSINE-PROTEIN PHOSPHATASE"/>
    <property type="match status" value="1"/>
</dbReference>
<dbReference type="InterPro" id="IPR000387">
    <property type="entry name" value="Tyr_Pase_dom"/>
</dbReference>
<dbReference type="PANTHER" id="PTHR46163">
    <property type="entry name" value="TYROSINE-PROTEIN PHOSPHATASE-RELATED"/>
    <property type="match status" value="1"/>
</dbReference>
<dbReference type="PROSITE" id="PS50056">
    <property type="entry name" value="TYR_PHOSPHATASE_2"/>
    <property type="match status" value="1"/>
</dbReference>
<dbReference type="Pfam" id="PF00102">
    <property type="entry name" value="Y_phosphatase"/>
    <property type="match status" value="1"/>
</dbReference>
<organism evidence="3 4">
    <name type="scientific">Setaria digitata</name>
    <dbReference type="NCBI Taxonomy" id="48799"/>
    <lineage>
        <taxon>Eukaryota</taxon>
        <taxon>Metazoa</taxon>
        <taxon>Ecdysozoa</taxon>
        <taxon>Nematoda</taxon>
        <taxon>Chromadorea</taxon>
        <taxon>Rhabditida</taxon>
        <taxon>Spirurina</taxon>
        <taxon>Spiruromorpha</taxon>
        <taxon>Filarioidea</taxon>
        <taxon>Setariidae</taxon>
        <taxon>Setaria</taxon>
    </lineage>
</organism>
<reference evidence="4" key="1">
    <citation type="submission" date="2022-11" db="UniProtKB">
        <authorList>
            <consortium name="WormBaseParasite"/>
        </authorList>
    </citation>
    <scope>IDENTIFICATION</scope>
</reference>
<dbReference type="PROSITE" id="PS50055">
    <property type="entry name" value="TYR_PHOSPHATASE_PTP"/>
    <property type="match status" value="1"/>
</dbReference>
<dbReference type="Gene3D" id="3.90.190.10">
    <property type="entry name" value="Protein tyrosine phosphatase superfamily"/>
    <property type="match status" value="1"/>
</dbReference>
<dbReference type="CDD" id="cd00047">
    <property type="entry name" value="PTPc"/>
    <property type="match status" value="1"/>
</dbReference>
<dbReference type="InterPro" id="IPR016130">
    <property type="entry name" value="Tyr_Pase_AS"/>
</dbReference>
<protein>
    <submittedName>
        <fullName evidence="4">Uncharacterized protein</fullName>
    </submittedName>
</protein>
<dbReference type="InterPro" id="IPR000242">
    <property type="entry name" value="PTP_cat"/>
</dbReference>
<evidence type="ECO:0000259" key="2">
    <source>
        <dbReference type="PROSITE" id="PS50056"/>
    </source>
</evidence>
<dbReference type="PRINTS" id="PR00700">
    <property type="entry name" value="PRTYPHPHTASE"/>
</dbReference>
<dbReference type="SMART" id="SM00194">
    <property type="entry name" value="PTPc"/>
    <property type="match status" value="1"/>
</dbReference>
<dbReference type="InterPro" id="IPR052782">
    <property type="entry name" value="Oocyte-zygote_transition_reg"/>
</dbReference>